<evidence type="ECO:0000256" key="4">
    <source>
        <dbReference type="ARBA" id="ARBA00022960"/>
    </source>
</evidence>
<evidence type="ECO:0000256" key="7">
    <source>
        <dbReference type="PIRSR" id="PIRSR618044-1"/>
    </source>
</evidence>
<feature type="active site" description="Proton acceptor" evidence="7">
    <location>
        <position position="122"/>
    </location>
</feature>
<feature type="chain" id="PRO_5019539459" evidence="12">
    <location>
        <begin position="29"/>
        <end position="435"/>
    </location>
</feature>
<organism evidence="14 15">
    <name type="scientific">Kibdelosporangium aridum</name>
    <dbReference type="NCBI Taxonomy" id="2030"/>
    <lineage>
        <taxon>Bacteria</taxon>
        <taxon>Bacillati</taxon>
        <taxon>Actinomycetota</taxon>
        <taxon>Actinomycetes</taxon>
        <taxon>Pseudonocardiales</taxon>
        <taxon>Pseudonocardiaceae</taxon>
        <taxon>Kibdelosporangium</taxon>
    </lineage>
</organism>
<feature type="transmembrane region" description="Helical" evidence="11">
    <location>
        <begin position="378"/>
        <end position="398"/>
    </location>
</feature>
<evidence type="ECO:0000256" key="10">
    <source>
        <dbReference type="SAM" id="MobiDB-lite"/>
    </source>
</evidence>
<feature type="active site" evidence="7">
    <location>
        <position position="174"/>
    </location>
</feature>
<feature type="compositionally biased region" description="Low complexity" evidence="10">
    <location>
        <begin position="349"/>
        <end position="372"/>
    </location>
</feature>
<dbReference type="InterPro" id="IPR012338">
    <property type="entry name" value="Beta-lactam/transpept-like"/>
</dbReference>
<gene>
    <name evidence="14" type="ORF">DMH04_51005</name>
</gene>
<keyword evidence="5" id="KW-0573">Peptidoglycan synthesis</keyword>
<feature type="region of interest" description="Disordered" evidence="10">
    <location>
        <begin position="28"/>
        <end position="76"/>
    </location>
</feature>
<dbReference type="InterPro" id="IPR018044">
    <property type="entry name" value="Peptidase_S11"/>
</dbReference>
<evidence type="ECO:0000256" key="12">
    <source>
        <dbReference type="SAM" id="SignalP"/>
    </source>
</evidence>
<dbReference type="PANTHER" id="PTHR21581">
    <property type="entry name" value="D-ALANYL-D-ALANINE CARBOXYPEPTIDASE"/>
    <property type="match status" value="1"/>
</dbReference>
<evidence type="ECO:0000256" key="9">
    <source>
        <dbReference type="RuleBase" id="RU004016"/>
    </source>
</evidence>
<dbReference type="PANTHER" id="PTHR21581:SF33">
    <property type="entry name" value="D-ALANYL-D-ALANINE CARBOXYPEPTIDASE DACB"/>
    <property type="match status" value="1"/>
</dbReference>
<feature type="region of interest" description="Disordered" evidence="10">
    <location>
        <begin position="337"/>
        <end position="374"/>
    </location>
</feature>
<comment type="similarity">
    <text evidence="1 9">Belongs to the peptidase S11 family.</text>
</comment>
<dbReference type="GO" id="GO:0006508">
    <property type="term" value="P:proteolysis"/>
    <property type="evidence" value="ECO:0007669"/>
    <property type="project" value="InterPro"/>
</dbReference>
<evidence type="ECO:0000256" key="1">
    <source>
        <dbReference type="ARBA" id="ARBA00007164"/>
    </source>
</evidence>
<feature type="active site" description="Acyl-ester intermediate" evidence="7">
    <location>
        <position position="119"/>
    </location>
</feature>
<keyword evidence="11" id="KW-0812">Transmembrane</keyword>
<comment type="caution">
    <text evidence="14">The sequence shown here is derived from an EMBL/GenBank/DDBJ whole genome shotgun (WGS) entry which is preliminary data.</text>
</comment>
<dbReference type="Pfam" id="PF00768">
    <property type="entry name" value="Peptidase_S11"/>
    <property type="match status" value="1"/>
</dbReference>
<dbReference type="EMBL" id="QHKI01000094">
    <property type="protein sequence ID" value="RSM64662.1"/>
    <property type="molecule type" value="Genomic_DNA"/>
</dbReference>
<evidence type="ECO:0000256" key="2">
    <source>
        <dbReference type="ARBA" id="ARBA00022729"/>
    </source>
</evidence>
<dbReference type="SUPFAM" id="SSF56601">
    <property type="entry name" value="beta-lactamase/transpeptidase-like"/>
    <property type="match status" value="1"/>
</dbReference>
<accession>A0A428YAY5</accession>
<feature type="signal peptide" evidence="12">
    <location>
        <begin position="1"/>
        <end position="28"/>
    </location>
</feature>
<reference evidence="14 15" key="1">
    <citation type="submission" date="2018-05" db="EMBL/GenBank/DDBJ databases">
        <title>Evolution of GPA BGCs.</title>
        <authorList>
            <person name="Waglechner N."/>
            <person name="Wright G.D."/>
        </authorList>
    </citation>
    <scope>NUCLEOTIDE SEQUENCE [LARGE SCALE GENOMIC DNA]</scope>
    <source>
        <strain evidence="14 15">A82846</strain>
    </source>
</reference>
<feature type="binding site" evidence="8">
    <location>
        <position position="280"/>
    </location>
    <ligand>
        <name>substrate</name>
    </ligand>
</feature>
<evidence type="ECO:0000256" key="6">
    <source>
        <dbReference type="ARBA" id="ARBA00023316"/>
    </source>
</evidence>
<evidence type="ECO:0000256" key="8">
    <source>
        <dbReference type="PIRSR" id="PIRSR618044-2"/>
    </source>
</evidence>
<evidence type="ECO:0000259" key="13">
    <source>
        <dbReference type="Pfam" id="PF00768"/>
    </source>
</evidence>
<evidence type="ECO:0000256" key="5">
    <source>
        <dbReference type="ARBA" id="ARBA00022984"/>
    </source>
</evidence>
<evidence type="ECO:0000256" key="3">
    <source>
        <dbReference type="ARBA" id="ARBA00022801"/>
    </source>
</evidence>
<protein>
    <submittedName>
        <fullName evidence="14">D-alanyl-D-alanine carboxypeptidase</fullName>
    </submittedName>
</protein>
<dbReference type="OrthoDB" id="3663940at2"/>
<dbReference type="Gene3D" id="3.40.710.10">
    <property type="entry name" value="DD-peptidase/beta-lactamase superfamily"/>
    <property type="match status" value="1"/>
</dbReference>
<keyword evidence="11" id="KW-0472">Membrane</keyword>
<proteinExistence type="inferred from homology"/>
<keyword evidence="14" id="KW-0121">Carboxypeptidase</keyword>
<dbReference type="InterPro" id="IPR001967">
    <property type="entry name" value="Peptidase_S11_N"/>
</dbReference>
<feature type="domain" description="Peptidase S11 D-alanyl-D-alanine carboxypeptidase A N-terminal" evidence="13">
    <location>
        <begin position="87"/>
        <end position="308"/>
    </location>
</feature>
<evidence type="ECO:0000313" key="14">
    <source>
        <dbReference type="EMBL" id="RSM64662.1"/>
    </source>
</evidence>
<keyword evidence="4" id="KW-0133">Cell shape</keyword>
<dbReference type="PRINTS" id="PR00725">
    <property type="entry name" value="DADACBPTASE1"/>
</dbReference>
<keyword evidence="3" id="KW-0378">Hydrolase</keyword>
<keyword evidence="14" id="KW-0645">Protease</keyword>
<dbReference type="Proteomes" id="UP000287547">
    <property type="component" value="Unassembled WGS sequence"/>
</dbReference>
<evidence type="ECO:0000256" key="11">
    <source>
        <dbReference type="SAM" id="Phobius"/>
    </source>
</evidence>
<dbReference type="GO" id="GO:0009252">
    <property type="term" value="P:peptidoglycan biosynthetic process"/>
    <property type="evidence" value="ECO:0007669"/>
    <property type="project" value="UniProtKB-KW"/>
</dbReference>
<dbReference type="AlphaFoldDB" id="A0A428YAY5"/>
<dbReference type="GO" id="GO:0009002">
    <property type="term" value="F:serine-type D-Ala-D-Ala carboxypeptidase activity"/>
    <property type="evidence" value="ECO:0007669"/>
    <property type="project" value="InterPro"/>
</dbReference>
<sequence>MVLTSRRLFAVLLTSLCLLASASFTATAQPDGACPQKTAPPPPVDTSENPKPGQQAPAPPPVPAKPAGGERMGECGVVAPPGAPALPADVTTASWLLADLDSGDVVAAKDPHARQRPASVIKVLLAIVVMDELDMAKVVEGTQEDANQPGTKVGMGPGGQYTVNQLFLALLMHSANDSAHALAVQLGGVEKTVAKMNAVAKKLGASDTQVATPSGLDGPGMMTSAYDMALFYREAMTKPEFTKAVTTKQIDWPGYGTKPGFKVNNDNRLLGRYTGFIGGKTGFTDDARHTYIGAAQQKGRKLVAVLLRGEQQPVRISDQAAKLLTWGFDVAAKKIPGVGTLNTPPQPDPSTTSDSADAQASGGAPGTTASGPIDNNRGVLPTAAMSIAGVTILGFLIWRIRLRYARRAVPAGVPVQPDLDQTVQLDRIDRLFRDD</sequence>
<name>A0A428YAY5_KIBAR</name>
<dbReference type="GO" id="GO:0008360">
    <property type="term" value="P:regulation of cell shape"/>
    <property type="evidence" value="ECO:0007669"/>
    <property type="project" value="UniProtKB-KW"/>
</dbReference>
<evidence type="ECO:0000313" key="15">
    <source>
        <dbReference type="Proteomes" id="UP000287547"/>
    </source>
</evidence>
<keyword evidence="6" id="KW-0961">Cell wall biogenesis/degradation</keyword>
<dbReference type="GO" id="GO:0071555">
    <property type="term" value="P:cell wall organization"/>
    <property type="evidence" value="ECO:0007669"/>
    <property type="project" value="UniProtKB-KW"/>
</dbReference>
<keyword evidence="11" id="KW-1133">Transmembrane helix</keyword>
<keyword evidence="2 12" id="KW-0732">Signal</keyword>